<evidence type="ECO:0000256" key="3">
    <source>
        <dbReference type="ARBA" id="ARBA00022692"/>
    </source>
</evidence>
<dbReference type="InterPro" id="IPR001817">
    <property type="entry name" value="Vasoprsn_rcpt"/>
</dbReference>
<dbReference type="InterPro" id="IPR052665">
    <property type="entry name" value="Neuropeptide-GPCR"/>
</dbReference>
<dbReference type="PRINTS" id="PR00896">
    <property type="entry name" value="VASOPRESSINR"/>
</dbReference>
<accession>A0A2T7PXE5</accession>
<evidence type="ECO:0000256" key="1">
    <source>
        <dbReference type="ARBA" id="ARBA00004651"/>
    </source>
</evidence>
<evidence type="ECO:0000256" key="7">
    <source>
        <dbReference type="ARBA" id="ARBA00023170"/>
    </source>
</evidence>
<evidence type="ECO:0000256" key="4">
    <source>
        <dbReference type="ARBA" id="ARBA00022989"/>
    </source>
</evidence>
<dbReference type="PRINTS" id="PR00237">
    <property type="entry name" value="GPCRRHODOPSN"/>
</dbReference>
<keyword evidence="4 10" id="KW-1133">Transmembrane helix</keyword>
<evidence type="ECO:0000256" key="8">
    <source>
        <dbReference type="ARBA" id="ARBA00023180"/>
    </source>
</evidence>
<dbReference type="GO" id="GO:0008188">
    <property type="term" value="F:neuropeptide receptor activity"/>
    <property type="evidence" value="ECO:0007669"/>
    <property type="project" value="TreeGrafter"/>
</dbReference>
<protein>
    <recommendedName>
        <fullName evidence="12">G-protein coupled receptors family 1 profile domain-containing protein</fullName>
    </recommendedName>
</protein>
<dbReference type="InterPro" id="IPR000276">
    <property type="entry name" value="GPCR_Rhodpsn"/>
</dbReference>
<dbReference type="EMBL" id="PZQS01000001">
    <property type="protein sequence ID" value="PVD38103.1"/>
    <property type="molecule type" value="Genomic_DNA"/>
</dbReference>
<feature type="domain" description="G-protein coupled receptors family 1 profile" evidence="12">
    <location>
        <begin position="1"/>
        <end position="256"/>
    </location>
</feature>
<comment type="caution">
    <text evidence="10">Lacks conserved residue(s) required for the propagation of feature annotation.</text>
</comment>
<comment type="subcellular location">
    <subcellularLocation>
        <location evidence="1 10">Cell membrane</location>
        <topology evidence="1 10">Multi-pass membrane protein</topology>
    </subcellularLocation>
</comment>
<keyword evidence="3 10" id="KW-0812">Transmembrane</keyword>
<keyword evidence="14" id="KW-1185">Reference proteome</keyword>
<dbReference type="SUPFAM" id="SSF81321">
    <property type="entry name" value="Family A G protein-coupled receptor-like"/>
    <property type="match status" value="1"/>
</dbReference>
<dbReference type="OrthoDB" id="5987909at2759"/>
<evidence type="ECO:0000256" key="11">
    <source>
        <dbReference type="SAM" id="MobiDB-lite"/>
    </source>
</evidence>
<dbReference type="GO" id="GO:0005000">
    <property type="term" value="F:vasopressin receptor activity"/>
    <property type="evidence" value="ECO:0007669"/>
    <property type="project" value="InterPro"/>
</dbReference>
<feature type="compositionally biased region" description="Polar residues" evidence="11">
    <location>
        <begin position="277"/>
        <end position="294"/>
    </location>
</feature>
<keyword evidence="8 10" id="KW-0325">Glycoprotein</keyword>
<feature type="region of interest" description="Disordered" evidence="11">
    <location>
        <begin position="274"/>
        <end position="294"/>
    </location>
</feature>
<keyword evidence="6 10" id="KW-0472">Membrane</keyword>
<name>A0A2T7PXE5_POMCA</name>
<keyword evidence="7 10" id="KW-0675">Receptor</keyword>
<evidence type="ECO:0000259" key="12">
    <source>
        <dbReference type="PROSITE" id="PS50262"/>
    </source>
</evidence>
<keyword evidence="5 10" id="KW-0297">G-protein coupled receptor</keyword>
<sequence length="294" mass="32946">MTDIIWKSTIDWHAGNVGCKIVRYSQGVVTYASTYALVALSLDRLHAIARPLGFSGKSVHSVQLSHFKGLRIRLLVGLAWMFALLFSIPMLIITEARVINGRMQCWVDFPQPWIWKLYITTIAVILFFIPAIIIAVCYIIIVVIIWSKSALNVGEIPNSSGTRLIKNGGHIYVAANNRHFKDSATSSRGLIPKAKMKTIKMTLVIVLVFVICWSPFFVFDLLDVYGFIEQSQESVALSTFIQSLAPLNSAANPIIYASFNTKMCVNLFQRKGKRHQSPTSYNSHMSTNTRTTVN</sequence>
<keyword evidence="2" id="KW-1003">Cell membrane</keyword>
<proteinExistence type="inferred from homology"/>
<dbReference type="GO" id="GO:0005886">
    <property type="term" value="C:plasma membrane"/>
    <property type="evidence" value="ECO:0007669"/>
    <property type="project" value="UniProtKB-SubCell"/>
</dbReference>
<evidence type="ECO:0000256" key="9">
    <source>
        <dbReference type="ARBA" id="ARBA00023224"/>
    </source>
</evidence>
<evidence type="ECO:0000256" key="5">
    <source>
        <dbReference type="ARBA" id="ARBA00023040"/>
    </source>
</evidence>
<feature type="transmembrane region" description="Helical" evidence="10">
    <location>
        <begin position="113"/>
        <end position="146"/>
    </location>
</feature>
<feature type="transmembrane region" description="Helical" evidence="10">
    <location>
        <begin position="74"/>
        <end position="93"/>
    </location>
</feature>
<dbReference type="Proteomes" id="UP000245119">
    <property type="component" value="Linkage Group LG1"/>
</dbReference>
<comment type="caution">
    <text evidence="13">The sequence shown here is derived from an EMBL/GenBank/DDBJ whole genome shotgun (WGS) entry which is preliminary data.</text>
</comment>
<evidence type="ECO:0000313" key="14">
    <source>
        <dbReference type="Proteomes" id="UP000245119"/>
    </source>
</evidence>
<keyword evidence="9 10" id="KW-0807">Transducer</keyword>
<evidence type="ECO:0000313" key="13">
    <source>
        <dbReference type="EMBL" id="PVD38103.1"/>
    </source>
</evidence>
<dbReference type="InterPro" id="IPR017452">
    <property type="entry name" value="GPCR_Rhodpsn_7TM"/>
</dbReference>
<evidence type="ECO:0000256" key="10">
    <source>
        <dbReference type="RuleBase" id="RU046427"/>
    </source>
</evidence>
<dbReference type="PROSITE" id="PS50262">
    <property type="entry name" value="G_PROTEIN_RECEP_F1_2"/>
    <property type="match status" value="1"/>
</dbReference>
<dbReference type="PANTHER" id="PTHR24224:SF6">
    <property type="entry name" value="CARDIOACCELERATORY PEPTIDE RECEPTOR-RELATED"/>
    <property type="match status" value="1"/>
</dbReference>
<reference evidence="13 14" key="1">
    <citation type="submission" date="2018-04" db="EMBL/GenBank/DDBJ databases">
        <title>The genome of golden apple snail Pomacea canaliculata provides insight into stress tolerance and invasive adaptation.</title>
        <authorList>
            <person name="Liu C."/>
            <person name="Liu B."/>
            <person name="Ren Y."/>
            <person name="Zhang Y."/>
            <person name="Wang H."/>
            <person name="Li S."/>
            <person name="Jiang F."/>
            <person name="Yin L."/>
            <person name="Zhang G."/>
            <person name="Qian W."/>
            <person name="Fan W."/>
        </authorList>
    </citation>
    <scope>NUCLEOTIDE SEQUENCE [LARGE SCALE GENOMIC DNA]</scope>
    <source>
        <strain evidence="13">SZHN2017</strain>
        <tissue evidence="13">Muscle</tissue>
    </source>
</reference>
<dbReference type="AlphaFoldDB" id="A0A2T7PXE5"/>
<feature type="transmembrane region" description="Helical" evidence="10">
    <location>
        <begin position="203"/>
        <end position="228"/>
    </location>
</feature>
<gene>
    <name evidence="13" type="ORF">C0Q70_00714</name>
</gene>
<dbReference type="Pfam" id="PF00001">
    <property type="entry name" value="7tm_1"/>
    <property type="match status" value="1"/>
</dbReference>
<comment type="similarity">
    <text evidence="10">Belongs to the G-protein coupled receptor 1 family. Vasopressin/oxytocin receptor subfamily.</text>
</comment>
<dbReference type="PANTHER" id="PTHR24224">
    <property type="entry name" value="CARDIOACCELERATORY PEPTIDE RECEPTOR-RELATED"/>
    <property type="match status" value="1"/>
</dbReference>
<dbReference type="STRING" id="400727.A0A2T7PXE5"/>
<evidence type="ECO:0000256" key="2">
    <source>
        <dbReference type="ARBA" id="ARBA00022475"/>
    </source>
</evidence>
<organism evidence="13 14">
    <name type="scientific">Pomacea canaliculata</name>
    <name type="common">Golden apple snail</name>
    <dbReference type="NCBI Taxonomy" id="400727"/>
    <lineage>
        <taxon>Eukaryota</taxon>
        <taxon>Metazoa</taxon>
        <taxon>Spiralia</taxon>
        <taxon>Lophotrochozoa</taxon>
        <taxon>Mollusca</taxon>
        <taxon>Gastropoda</taxon>
        <taxon>Caenogastropoda</taxon>
        <taxon>Architaenioglossa</taxon>
        <taxon>Ampullarioidea</taxon>
        <taxon>Ampullariidae</taxon>
        <taxon>Pomacea</taxon>
    </lineage>
</organism>
<evidence type="ECO:0000256" key="6">
    <source>
        <dbReference type="ARBA" id="ARBA00023136"/>
    </source>
</evidence>
<dbReference type="Gene3D" id="1.20.1070.10">
    <property type="entry name" value="Rhodopsin 7-helix transmembrane proteins"/>
    <property type="match status" value="1"/>
</dbReference>